<dbReference type="Proteomes" id="UP000582016">
    <property type="component" value="Unassembled WGS sequence"/>
</dbReference>
<dbReference type="OrthoDB" id="3431997at2759"/>
<protein>
    <submittedName>
        <fullName evidence="2">Uncharacterized protein</fullName>
    </submittedName>
</protein>
<feature type="region of interest" description="Disordered" evidence="1">
    <location>
        <begin position="128"/>
        <end position="148"/>
    </location>
</feature>
<organism evidence="2 3">
    <name type="scientific">Fusarium phyllophilum</name>
    <dbReference type="NCBI Taxonomy" id="47803"/>
    <lineage>
        <taxon>Eukaryota</taxon>
        <taxon>Fungi</taxon>
        <taxon>Dikarya</taxon>
        <taxon>Ascomycota</taxon>
        <taxon>Pezizomycotina</taxon>
        <taxon>Sordariomycetes</taxon>
        <taxon>Hypocreomycetidae</taxon>
        <taxon>Hypocreales</taxon>
        <taxon>Nectriaceae</taxon>
        <taxon>Fusarium</taxon>
        <taxon>Fusarium fujikuroi species complex</taxon>
    </lineage>
</organism>
<name>A0A8H5I9Z5_9HYPO</name>
<proteinExistence type="predicted"/>
<evidence type="ECO:0000313" key="2">
    <source>
        <dbReference type="EMBL" id="KAF5533051.1"/>
    </source>
</evidence>
<evidence type="ECO:0000256" key="1">
    <source>
        <dbReference type="SAM" id="MobiDB-lite"/>
    </source>
</evidence>
<reference evidence="2 3" key="1">
    <citation type="submission" date="2020-05" db="EMBL/GenBank/DDBJ databases">
        <title>Identification and distribution of gene clusters putatively required for synthesis of sphingolipid metabolism inhibitors in phylogenetically diverse species of the filamentous fungus Fusarium.</title>
        <authorList>
            <person name="Kim H.-S."/>
            <person name="Busman M."/>
            <person name="Brown D.W."/>
            <person name="Divon H."/>
            <person name="Uhlig S."/>
            <person name="Proctor R.H."/>
        </authorList>
    </citation>
    <scope>NUCLEOTIDE SEQUENCE [LARGE SCALE GENOMIC DNA]</scope>
    <source>
        <strain evidence="2 3">NRRL 13617</strain>
    </source>
</reference>
<dbReference type="AlphaFoldDB" id="A0A8H5I9Z5"/>
<comment type="caution">
    <text evidence="2">The sequence shown here is derived from an EMBL/GenBank/DDBJ whole genome shotgun (WGS) entry which is preliminary data.</text>
</comment>
<evidence type="ECO:0000313" key="3">
    <source>
        <dbReference type="Proteomes" id="UP000582016"/>
    </source>
</evidence>
<sequence length="186" mass="21114">MRYSDSETVPETLPHSVRRGISHLLRASYKKGFPSKILVYLGMSERASLFHGPCCWMFRTAALTRKLQLGFSYPHQNTVKDRDWFGLQFNQSADRRIERFEWRHSYSSEAKSVGESRYGWKLVRLDHGAEEPNNGKPSDEPDQGNEITNNGHEVVAVRAGSGDWKSMHKIGTFQLVGSGATRELGI</sequence>
<accession>A0A8H5I9Z5</accession>
<gene>
    <name evidence="2" type="ORF">FPHYL_13677</name>
</gene>
<dbReference type="EMBL" id="JAAOAQ010000868">
    <property type="protein sequence ID" value="KAF5533051.1"/>
    <property type="molecule type" value="Genomic_DNA"/>
</dbReference>
<keyword evidence="3" id="KW-1185">Reference proteome</keyword>